<evidence type="ECO:0000313" key="2">
    <source>
        <dbReference type="Proteomes" id="UP001484239"/>
    </source>
</evidence>
<dbReference type="Proteomes" id="UP001484239">
    <property type="component" value="Unassembled WGS sequence"/>
</dbReference>
<dbReference type="EMBL" id="JBBHLI010000014">
    <property type="protein sequence ID" value="MEK9502700.1"/>
    <property type="molecule type" value="Genomic_DNA"/>
</dbReference>
<organism evidence="1 2">
    <name type="scientific">Gaopeijia maritima</name>
    <dbReference type="NCBI Taxonomy" id="3119007"/>
    <lineage>
        <taxon>Bacteria</taxon>
        <taxon>Pseudomonadati</taxon>
        <taxon>Gemmatimonadota</taxon>
        <taxon>Longimicrobiia</taxon>
        <taxon>Gaopeijiales</taxon>
        <taxon>Gaopeijiaceae</taxon>
        <taxon>Gaopeijia</taxon>
    </lineage>
</organism>
<dbReference type="RefSeq" id="WP_405283591.1">
    <property type="nucleotide sequence ID" value="NZ_CP144380.1"/>
</dbReference>
<sequence length="437" mass="47182">MNAPGPDALRRRMLDAARDILREPDTPLDLRKVAERAGKSRTAPYLVFGKESEGGGVLALRIAVAAEGAREMADAMGEAADPLDDPIEGFHAVALAFLDFVAAEPRLFRLMYGPEINAVSRLGTAGFRDHPEFSRLLRHRTRAGGVIGGLIERGQRSGLLRPEAFEGPGASSPGSTDDVLETPRARYLQIAWSTMIGVALLRDDQLLQAIDWQISREQGARLIVESVFGLDPGRMGEATQAFLASHGVEDSDADELDELAPHEVARAMTSLDADETVVVMREASLPFAANVPLGQALDRYPGLRRAAFSNRLRSRPRILWIDDHPEWIAPEVETLQRLGADTVLARSTDEALRILAAAGPGAARPVQAIVSDIARGSRPDAGVRALPELARSAPGVPVIFFVADLDPQRGVPEGAAGITNRTDELLHLLVDVLERRA</sequence>
<dbReference type="SUPFAM" id="SSF48498">
    <property type="entry name" value="Tetracyclin repressor-like, C-terminal domain"/>
    <property type="match status" value="1"/>
</dbReference>
<name>A0ABU9EGT4_9BACT</name>
<gene>
    <name evidence="1" type="ORF">WI372_17020</name>
</gene>
<dbReference type="Gene3D" id="1.10.357.10">
    <property type="entry name" value="Tetracycline Repressor, domain 2"/>
    <property type="match status" value="1"/>
</dbReference>
<reference evidence="1 2" key="1">
    <citation type="submission" date="2024-02" db="EMBL/GenBank/DDBJ databases">
        <title>A novel Gemmatimonadota bacterium.</title>
        <authorList>
            <person name="Du Z.-J."/>
            <person name="Ye Y.-Q."/>
        </authorList>
    </citation>
    <scope>NUCLEOTIDE SEQUENCE [LARGE SCALE GENOMIC DNA]</scope>
    <source>
        <strain evidence="1 2">DH-20</strain>
    </source>
</reference>
<dbReference type="InterPro" id="IPR011006">
    <property type="entry name" value="CheY-like_superfamily"/>
</dbReference>
<proteinExistence type="predicted"/>
<dbReference type="InterPro" id="IPR036271">
    <property type="entry name" value="Tet_transcr_reg_TetR-rel_C_sf"/>
</dbReference>
<dbReference type="SUPFAM" id="SSF52172">
    <property type="entry name" value="CheY-like"/>
    <property type="match status" value="1"/>
</dbReference>
<evidence type="ECO:0000313" key="1">
    <source>
        <dbReference type="EMBL" id="MEK9502700.1"/>
    </source>
</evidence>
<dbReference type="Gene3D" id="3.40.50.2300">
    <property type="match status" value="1"/>
</dbReference>
<accession>A0ABU9EGT4</accession>
<keyword evidence="2" id="KW-1185">Reference proteome</keyword>
<comment type="caution">
    <text evidence="1">The sequence shown here is derived from an EMBL/GenBank/DDBJ whole genome shotgun (WGS) entry which is preliminary data.</text>
</comment>
<evidence type="ECO:0008006" key="3">
    <source>
        <dbReference type="Google" id="ProtNLM"/>
    </source>
</evidence>
<protein>
    <recommendedName>
        <fullName evidence="3">Response regulator</fullName>
    </recommendedName>
</protein>